<feature type="domain" description="Pre-mRNA-splicing factor 3" evidence="1">
    <location>
        <begin position="2"/>
        <end position="59"/>
    </location>
</feature>
<feature type="non-terminal residue" evidence="2">
    <location>
        <position position="1"/>
    </location>
</feature>
<dbReference type="OrthoDB" id="1698697at2759"/>
<comment type="caution">
    <text evidence="2">The sequence shown here is derived from an EMBL/GenBank/DDBJ whole genome shotgun (WGS) entry which is preliminary data.</text>
</comment>
<dbReference type="GO" id="GO:0046540">
    <property type="term" value="C:U4/U6 x U5 tri-snRNP complex"/>
    <property type="evidence" value="ECO:0007669"/>
    <property type="project" value="InterPro"/>
</dbReference>
<name>A0A6A4KUJ2_9ERIC</name>
<dbReference type="PANTHER" id="PTHR14212:SF0">
    <property type="entry name" value="U4_U6 SMALL NUCLEAR RIBONUCLEOPROTEIN PRP3"/>
    <property type="match status" value="1"/>
</dbReference>
<evidence type="ECO:0000259" key="1">
    <source>
        <dbReference type="Pfam" id="PF08572"/>
    </source>
</evidence>
<reference evidence="2" key="1">
    <citation type="journal article" date="2019" name="Genome Biol. Evol.">
        <title>The Rhododendron genome and chromosomal organization provide insight into shared whole-genome duplications across the heath family (Ericaceae).</title>
        <authorList>
            <person name="Soza V.L."/>
            <person name="Lindsley D."/>
            <person name="Waalkes A."/>
            <person name="Ramage E."/>
            <person name="Patwardhan R.P."/>
            <person name="Burton J.N."/>
            <person name="Adey A."/>
            <person name="Kumar A."/>
            <person name="Qiu R."/>
            <person name="Shendure J."/>
            <person name="Hall B."/>
        </authorList>
    </citation>
    <scope>NUCLEOTIDE SEQUENCE</scope>
    <source>
        <strain evidence="2">RSF 1966-606</strain>
    </source>
</reference>
<proteinExistence type="predicted"/>
<dbReference type="EMBL" id="QEFC01003213">
    <property type="protein sequence ID" value="KAE9448942.1"/>
    <property type="molecule type" value="Genomic_DNA"/>
</dbReference>
<dbReference type="InterPro" id="IPR027104">
    <property type="entry name" value="Prp3"/>
</dbReference>
<organism evidence="2">
    <name type="scientific">Rhododendron williamsianum</name>
    <dbReference type="NCBI Taxonomy" id="262921"/>
    <lineage>
        <taxon>Eukaryota</taxon>
        <taxon>Viridiplantae</taxon>
        <taxon>Streptophyta</taxon>
        <taxon>Embryophyta</taxon>
        <taxon>Tracheophyta</taxon>
        <taxon>Spermatophyta</taxon>
        <taxon>Magnoliopsida</taxon>
        <taxon>eudicotyledons</taxon>
        <taxon>Gunneridae</taxon>
        <taxon>Pentapetalae</taxon>
        <taxon>asterids</taxon>
        <taxon>Ericales</taxon>
        <taxon>Ericaceae</taxon>
        <taxon>Ericoideae</taxon>
        <taxon>Rhodoreae</taxon>
        <taxon>Rhododendron</taxon>
    </lineage>
</organism>
<sequence>MISQGLVEPPKPKVKMSNLMNVFGSEATQEPTRLEMEIRSAAVEREQAHIDRNIARKLTPDKRREKKVRKLFG</sequence>
<dbReference type="PANTHER" id="PTHR14212">
    <property type="entry name" value="U4/U6-ASSOCIATED RNA SPLICING FACTOR-RELATED"/>
    <property type="match status" value="1"/>
</dbReference>
<dbReference type="Pfam" id="PF08572">
    <property type="entry name" value="PRP3"/>
    <property type="match status" value="1"/>
</dbReference>
<protein>
    <recommendedName>
        <fullName evidence="1">Pre-mRNA-splicing factor 3 domain-containing protein</fullName>
    </recommendedName>
</protein>
<accession>A0A6A4KUJ2</accession>
<dbReference type="AlphaFoldDB" id="A0A6A4KUJ2"/>
<dbReference type="InterPro" id="IPR013881">
    <property type="entry name" value="Pre-mRNA_splic_Prp3_dom"/>
</dbReference>
<evidence type="ECO:0000313" key="2">
    <source>
        <dbReference type="EMBL" id="KAE9448942.1"/>
    </source>
</evidence>
<dbReference type="GO" id="GO:0000398">
    <property type="term" value="P:mRNA splicing, via spliceosome"/>
    <property type="evidence" value="ECO:0007669"/>
    <property type="project" value="InterPro"/>
</dbReference>
<gene>
    <name evidence="2" type="ORF">C3L33_19160</name>
</gene>